<dbReference type="InterPro" id="IPR011050">
    <property type="entry name" value="Pectin_lyase_fold/virulence"/>
</dbReference>
<dbReference type="Gene3D" id="2.160.20.10">
    <property type="entry name" value="Single-stranded right-handed beta-helix, Pectin lyase-like"/>
    <property type="match status" value="1"/>
</dbReference>
<reference evidence="6 7" key="1">
    <citation type="submission" date="2017-08" db="EMBL/GenBank/DDBJ databases">
        <title>Infants hospitalized years apart are colonized by the same room-sourced microbial strains.</title>
        <authorList>
            <person name="Brooks B."/>
            <person name="Olm M.R."/>
            <person name="Firek B.A."/>
            <person name="Baker R."/>
            <person name="Thomas B.C."/>
            <person name="Morowitz M.J."/>
            <person name="Banfield J.F."/>
        </authorList>
    </citation>
    <scope>NUCLEOTIDE SEQUENCE [LARGE SCALE GENOMIC DNA]</scope>
    <source>
        <strain evidence="6">S2_005_002_R2_29</strain>
    </source>
</reference>
<evidence type="ECO:0000259" key="5">
    <source>
        <dbReference type="SMART" id="SM00912"/>
    </source>
</evidence>
<protein>
    <recommendedName>
        <fullName evidence="5">Filamentous haemagglutinin FhaB/tRNA nuclease CdiA-like TPS domain-containing protein</fullName>
    </recommendedName>
</protein>
<evidence type="ECO:0000313" key="6">
    <source>
        <dbReference type="EMBL" id="PZQ46151.1"/>
    </source>
</evidence>
<comment type="caution">
    <text evidence="6">The sequence shown here is derived from an EMBL/GenBank/DDBJ whole genome shotgun (WGS) entry which is preliminary data.</text>
</comment>
<evidence type="ECO:0000256" key="3">
    <source>
        <dbReference type="ARBA" id="ARBA00022729"/>
    </source>
</evidence>
<organism evidence="6 7">
    <name type="scientific">Micavibrio aeruginosavorus</name>
    <dbReference type="NCBI Taxonomy" id="349221"/>
    <lineage>
        <taxon>Bacteria</taxon>
        <taxon>Pseudomonadati</taxon>
        <taxon>Bdellovibrionota</taxon>
        <taxon>Bdellovibrionia</taxon>
        <taxon>Bdellovibrionales</taxon>
        <taxon>Pseudobdellovibrionaceae</taxon>
        <taxon>Micavibrio</taxon>
    </lineage>
</organism>
<sequence length="449" mass="45334">MWHAFALDDNALPTGGNVVGGSATIGQSGNNLNIHQNTDRVVINWDRFDIGKNATTTFYQPGSGSIAVNRVTGSGDPTKILGTLRANGTVVVLDRNGVIFGQDSVVDVGGIIASTGDIDDGAFMSGSDHLEIFDANTGGQIINNGSITVSEAGLAAFVAPTVVNNGLIQANMGRVALASGDKATVDLYGDGLVELATDVKLDDAKITNSGTIKAHGGTVLMTASAAKEIVDAVINVSGLVDVSSASVKGGKIVLEGANTEVSGTLDASGATGGGEIYVGGDYQGKGTIRNAAFVNVKDTAVIKANTTGTSGDGGKVIVWADDSTHMDGTIEAKGGSESGDGGFVETSGKINLGVLGSVDAGANNDVGKGGEWLLDPSNVIIMGTGGNSIPGTGGTVNPPSDDYQIDASSIQRTTATALRSPLPEADRKKEISPPAEPSISIKTPGRIQH</sequence>
<feature type="domain" description="Filamentous haemagglutinin FhaB/tRNA nuclease CdiA-like TPS" evidence="5">
    <location>
        <begin position="9"/>
        <end position="122"/>
    </location>
</feature>
<feature type="region of interest" description="Disordered" evidence="4">
    <location>
        <begin position="390"/>
        <end position="449"/>
    </location>
</feature>
<dbReference type="InterPro" id="IPR050909">
    <property type="entry name" value="Bact_Autotransporter_VF"/>
</dbReference>
<dbReference type="InterPro" id="IPR008638">
    <property type="entry name" value="FhaB/CdiA-like_TPS"/>
</dbReference>
<dbReference type="EMBL" id="QFQB01000031">
    <property type="protein sequence ID" value="PZQ46151.1"/>
    <property type="molecule type" value="Genomic_DNA"/>
</dbReference>
<keyword evidence="2" id="KW-0964">Secreted</keyword>
<dbReference type="SMART" id="SM00912">
    <property type="entry name" value="Haemagg_act"/>
    <property type="match status" value="1"/>
</dbReference>
<feature type="compositionally biased region" description="Polar residues" evidence="4">
    <location>
        <begin position="406"/>
        <end position="417"/>
    </location>
</feature>
<dbReference type="Pfam" id="PF05860">
    <property type="entry name" value="TPS"/>
    <property type="match status" value="1"/>
</dbReference>
<evidence type="ECO:0000256" key="4">
    <source>
        <dbReference type="SAM" id="MobiDB-lite"/>
    </source>
</evidence>
<dbReference type="PANTHER" id="PTHR12338:SF8">
    <property type="entry name" value="HEME_HEMOPEXIN-BINDING PROTEIN"/>
    <property type="match status" value="1"/>
</dbReference>
<dbReference type="NCBIfam" id="TIGR01901">
    <property type="entry name" value="adhes_NPXG"/>
    <property type="match status" value="1"/>
</dbReference>
<evidence type="ECO:0000256" key="1">
    <source>
        <dbReference type="ARBA" id="ARBA00004613"/>
    </source>
</evidence>
<dbReference type="InterPro" id="IPR012334">
    <property type="entry name" value="Pectin_lyas_fold"/>
</dbReference>
<evidence type="ECO:0000256" key="2">
    <source>
        <dbReference type="ARBA" id="ARBA00022525"/>
    </source>
</evidence>
<evidence type="ECO:0000313" key="7">
    <source>
        <dbReference type="Proteomes" id="UP000249417"/>
    </source>
</evidence>
<name>A0A2W5MXX3_9BACT</name>
<dbReference type="GO" id="GO:0005576">
    <property type="term" value="C:extracellular region"/>
    <property type="evidence" value="ECO:0007669"/>
    <property type="project" value="UniProtKB-SubCell"/>
</dbReference>
<dbReference type="PANTHER" id="PTHR12338">
    <property type="entry name" value="AUTOTRANSPORTER"/>
    <property type="match status" value="1"/>
</dbReference>
<dbReference type="Proteomes" id="UP000249417">
    <property type="component" value="Unassembled WGS sequence"/>
</dbReference>
<dbReference type="SUPFAM" id="SSF51126">
    <property type="entry name" value="Pectin lyase-like"/>
    <property type="match status" value="1"/>
</dbReference>
<gene>
    <name evidence="6" type="ORF">DI551_05590</name>
</gene>
<comment type="subcellular location">
    <subcellularLocation>
        <location evidence="1">Secreted</location>
    </subcellularLocation>
</comment>
<proteinExistence type="predicted"/>
<accession>A0A2W5MXX3</accession>
<dbReference type="AlphaFoldDB" id="A0A2W5MXX3"/>
<keyword evidence="3" id="KW-0732">Signal</keyword>